<protein>
    <submittedName>
        <fullName evidence="1">Uncharacterized protein</fullName>
    </submittedName>
</protein>
<evidence type="ECO:0000313" key="2">
    <source>
        <dbReference type="Proteomes" id="UP000306319"/>
    </source>
</evidence>
<gene>
    <name evidence="1" type="ORF">E5331_03220</name>
</gene>
<comment type="caution">
    <text evidence="1">The sequence shown here is derived from an EMBL/GenBank/DDBJ whole genome shotgun (WGS) entry which is preliminary data.</text>
</comment>
<sequence length="161" mass="18168">MIMKQKVKFNTYSRIVTIGVLVLFVVGAFSLLDNPHDLLLFGVIMGITTIFGLYYCPVSLEADDSAITIHRLLSRRKRLMYSEIQSVDTCYPSAGGLRLCGSGGFFGYWGYFSDIMIGSYFGYYGSRNQCILVRLKNGRQYVIGCENAVRMVDYVQGKMDK</sequence>
<proteinExistence type="predicted"/>
<organism evidence="1 2">
    <name type="scientific">Lepagella muris</name>
    <dbReference type="NCBI Taxonomy" id="3032870"/>
    <lineage>
        <taxon>Bacteria</taxon>
        <taxon>Pseudomonadati</taxon>
        <taxon>Bacteroidota</taxon>
        <taxon>Bacteroidia</taxon>
        <taxon>Bacteroidales</taxon>
        <taxon>Muribaculaceae</taxon>
        <taxon>Lepagella</taxon>
    </lineage>
</organism>
<reference evidence="1" key="1">
    <citation type="submission" date="2019-04" db="EMBL/GenBank/DDBJ databases">
        <title>Microbes associate with the intestines of laboratory mice.</title>
        <authorList>
            <person name="Navarre W."/>
            <person name="Wong E."/>
            <person name="Huang K."/>
            <person name="Tropini C."/>
            <person name="Ng K."/>
            <person name="Yu B."/>
        </authorList>
    </citation>
    <scope>NUCLEOTIDE SEQUENCE</scope>
    <source>
        <strain evidence="1">NM04_E33</strain>
    </source>
</reference>
<name>A0AC61RIM3_9BACT</name>
<evidence type="ECO:0000313" key="1">
    <source>
        <dbReference type="EMBL" id="TGY80262.1"/>
    </source>
</evidence>
<accession>A0AC61RIM3</accession>
<dbReference type="Proteomes" id="UP000306319">
    <property type="component" value="Unassembled WGS sequence"/>
</dbReference>
<dbReference type="EMBL" id="SRYB01000003">
    <property type="protein sequence ID" value="TGY80262.1"/>
    <property type="molecule type" value="Genomic_DNA"/>
</dbReference>
<keyword evidence="2" id="KW-1185">Reference proteome</keyword>